<keyword evidence="3" id="KW-0813">Transport</keyword>
<evidence type="ECO:0000256" key="7">
    <source>
        <dbReference type="ARBA" id="ARBA00023034"/>
    </source>
</evidence>
<dbReference type="PANTHER" id="PTHR21094">
    <property type="entry name" value="GOS-28 SNARE- RELATED"/>
    <property type="match status" value="1"/>
</dbReference>
<keyword evidence="5" id="KW-0653">Protein transport</keyword>
<dbReference type="InParanoid" id="D2VWM3"/>
<dbReference type="GO" id="GO:0005797">
    <property type="term" value="C:Golgi medial cisterna"/>
    <property type="evidence" value="ECO:0007669"/>
    <property type="project" value="TreeGrafter"/>
</dbReference>
<evidence type="ECO:0000313" key="11">
    <source>
        <dbReference type="Proteomes" id="UP000006671"/>
    </source>
</evidence>
<dbReference type="OMA" id="HETIYNN"/>
<keyword evidence="7" id="KW-0333">Golgi apparatus</keyword>
<dbReference type="RefSeq" id="XP_002671464.1">
    <property type="nucleotide sequence ID" value="XM_002671418.1"/>
</dbReference>
<protein>
    <submittedName>
        <fullName evidence="10">Predicted protein</fullName>
    </submittedName>
</protein>
<dbReference type="GO" id="GO:0015031">
    <property type="term" value="P:protein transport"/>
    <property type="evidence" value="ECO:0007669"/>
    <property type="project" value="UniProtKB-KW"/>
</dbReference>
<keyword evidence="8" id="KW-0472">Membrane</keyword>
<dbReference type="GO" id="GO:0000139">
    <property type="term" value="C:Golgi membrane"/>
    <property type="evidence" value="ECO:0007669"/>
    <property type="project" value="UniProtKB-SubCell"/>
</dbReference>
<reference evidence="10 11" key="1">
    <citation type="journal article" date="2010" name="Cell">
        <title>The genome of Naegleria gruberi illuminates early eukaryotic versatility.</title>
        <authorList>
            <person name="Fritz-Laylin L.K."/>
            <person name="Prochnik S.E."/>
            <person name="Ginger M.L."/>
            <person name="Dacks J.B."/>
            <person name="Carpenter M.L."/>
            <person name="Field M.C."/>
            <person name="Kuo A."/>
            <person name="Paredez A."/>
            <person name="Chapman J."/>
            <person name="Pham J."/>
            <person name="Shu S."/>
            <person name="Neupane R."/>
            <person name="Cipriano M."/>
            <person name="Mancuso J."/>
            <person name="Tu H."/>
            <person name="Salamov A."/>
            <person name="Lindquist E."/>
            <person name="Shapiro H."/>
            <person name="Lucas S."/>
            <person name="Grigoriev I.V."/>
            <person name="Cande W.Z."/>
            <person name="Fulton C."/>
            <person name="Rokhsar D.S."/>
            <person name="Dawson S.C."/>
        </authorList>
    </citation>
    <scope>NUCLEOTIDE SEQUENCE [LARGE SCALE GENOMIC DNA]</scope>
    <source>
        <strain evidence="10 11">NEG-M</strain>
    </source>
</reference>
<dbReference type="AlphaFoldDB" id="D2VWM3"/>
<evidence type="ECO:0000256" key="4">
    <source>
        <dbReference type="ARBA" id="ARBA00022692"/>
    </source>
</evidence>
<feature type="coiled-coil region" evidence="9">
    <location>
        <begin position="1"/>
        <end position="77"/>
    </location>
</feature>
<evidence type="ECO:0000256" key="1">
    <source>
        <dbReference type="ARBA" id="ARBA00004409"/>
    </source>
</evidence>
<accession>D2VWM3</accession>
<keyword evidence="6" id="KW-1133">Transmembrane helix</keyword>
<evidence type="ECO:0000256" key="2">
    <source>
        <dbReference type="ARBA" id="ARBA00008473"/>
    </source>
</evidence>
<keyword evidence="4" id="KW-0812">Transmembrane</keyword>
<dbReference type="PANTHER" id="PTHR21094:SF2">
    <property type="entry name" value="GOLGI SNAP RECEPTOR COMPLEX MEMBER 1"/>
    <property type="match status" value="1"/>
</dbReference>
<dbReference type="EMBL" id="GG738905">
    <property type="protein sequence ID" value="EFC38720.1"/>
    <property type="molecule type" value="Genomic_DNA"/>
</dbReference>
<evidence type="ECO:0000256" key="8">
    <source>
        <dbReference type="ARBA" id="ARBA00023136"/>
    </source>
</evidence>
<dbReference type="GO" id="GO:0006888">
    <property type="term" value="P:endoplasmic reticulum to Golgi vesicle-mediated transport"/>
    <property type="evidence" value="ECO:0007669"/>
    <property type="project" value="InterPro"/>
</dbReference>
<dbReference type="Proteomes" id="UP000006671">
    <property type="component" value="Unassembled WGS sequence"/>
</dbReference>
<dbReference type="GO" id="GO:0006906">
    <property type="term" value="P:vesicle fusion"/>
    <property type="evidence" value="ECO:0007669"/>
    <property type="project" value="TreeGrafter"/>
</dbReference>
<dbReference type="GO" id="GO:0005801">
    <property type="term" value="C:cis-Golgi network"/>
    <property type="evidence" value="ECO:0007669"/>
    <property type="project" value="InterPro"/>
</dbReference>
<dbReference type="GeneID" id="8858093"/>
<keyword evidence="9" id="KW-0175">Coiled coil</keyword>
<comment type="subcellular location">
    <subcellularLocation>
        <location evidence="1">Golgi apparatus membrane</location>
        <topology evidence="1">Single-pass type IV membrane protein</topology>
    </subcellularLocation>
</comment>
<sequence length="195" mass="23151">MNQLLKQATQLENKIEQKLITYQNLATKIEDELFQEPIVSNNISTSEQLFEAITEEIDHLLKELREVNDRMKEFIKDENNHSILSSSIVYQYEQHETFFNRIKQEFKSRRQRLANKKNRNDLLYISDEEDVNNENDSLLGSSRESEIQRLRDTNIRMQNLITQGHTSKAALEEQMEIFRNFDRVLNNMKGKSILI</sequence>
<keyword evidence="11" id="KW-1185">Reference proteome</keyword>
<dbReference type="VEuPathDB" id="AmoebaDB:NAEGRDRAFT_73430"/>
<comment type="similarity">
    <text evidence="2">Belongs to the GOSR1 family.</text>
</comment>
<dbReference type="GO" id="GO:0048219">
    <property type="term" value="P:inter-Golgi cisterna vesicle-mediated transport"/>
    <property type="evidence" value="ECO:0007669"/>
    <property type="project" value="TreeGrafter"/>
</dbReference>
<gene>
    <name evidence="10" type="ORF">NAEGRDRAFT_73430</name>
</gene>
<dbReference type="GO" id="GO:0005484">
    <property type="term" value="F:SNAP receptor activity"/>
    <property type="evidence" value="ECO:0007669"/>
    <property type="project" value="TreeGrafter"/>
</dbReference>
<dbReference type="KEGG" id="ngr:NAEGRDRAFT_73430"/>
<dbReference type="InterPro" id="IPR023601">
    <property type="entry name" value="Golgi_SNAP_su1"/>
</dbReference>
<evidence type="ECO:0000256" key="6">
    <source>
        <dbReference type="ARBA" id="ARBA00022989"/>
    </source>
</evidence>
<evidence type="ECO:0000256" key="5">
    <source>
        <dbReference type="ARBA" id="ARBA00022927"/>
    </source>
</evidence>
<organism evidence="11">
    <name type="scientific">Naegleria gruberi</name>
    <name type="common">Amoeba</name>
    <dbReference type="NCBI Taxonomy" id="5762"/>
    <lineage>
        <taxon>Eukaryota</taxon>
        <taxon>Discoba</taxon>
        <taxon>Heterolobosea</taxon>
        <taxon>Tetramitia</taxon>
        <taxon>Eutetramitia</taxon>
        <taxon>Vahlkampfiidae</taxon>
        <taxon>Naegleria</taxon>
    </lineage>
</organism>
<evidence type="ECO:0000256" key="3">
    <source>
        <dbReference type="ARBA" id="ARBA00022448"/>
    </source>
</evidence>
<proteinExistence type="inferred from homology"/>
<dbReference type="GO" id="GO:0031201">
    <property type="term" value="C:SNARE complex"/>
    <property type="evidence" value="ECO:0007669"/>
    <property type="project" value="TreeGrafter"/>
</dbReference>
<evidence type="ECO:0000313" key="10">
    <source>
        <dbReference type="EMBL" id="EFC38720.1"/>
    </source>
</evidence>
<name>D2VWM3_NAEGR</name>
<dbReference type="OrthoDB" id="422156at2759"/>
<evidence type="ECO:0000256" key="9">
    <source>
        <dbReference type="SAM" id="Coils"/>
    </source>
</evidence>